<accession>A0A1E3RTY2</accession>
<reference evidence="5" key="1">
    <citation type="submission" date="2016-09" db="EMBL/GenBank/DDBJ databases">
        <authorList>
            <person name="Greninger A.L."/>
            <person name="Jerome K.R."/>
            <person name="Mcnair B."/>
            <person name="Wallis C."/>
            <person name="Fang F."/>
        </authorList>
    </citation>
    <scope>NUCLEOTIDE SEQUENCE [LARGE SCALE GENOMIC DNA]</scope>
    <source>
        <strain evidence="5">M7</strain>
    </source>
</reference>
<keyword evidence="2" id="KW-0479">Metal-binding</keyword>
<feature type="domain" description="Peptidase M20 dimerisation" evidence="3">
    <location>
        <begin position="201"/>
        <end position="296"/>
    </location>
</feature>
<feature type="binding site" evidence="2">
    <location>
        <position position="180"/>
    </location>
    <ligand>
        <name>Mn(2+)</name>
        <dbReference type="ChEBI" id="CHEBI:29035"/>
        <label>2</label>
    </ligand>
</feature>
<feature type="binding site" evidence="2">
    <location>
        <position position="119"/>
    </location>
    <ligand>
        <name>Mn(2+)</name>
        <dbReference type="ChEBI" id="CHEBI:29035"/>
        <label>2</label>
    </ligand>
</feature>
<evidence type="ECO:0000256" key="1">
    <source>
        <dbReference type="ARBA" id="ARBA00022801"/>
    </source>
</evidence>
<sequence>MSTSMTTTEAVLAGLPEIRTWQEDCYRDLHAHPELSHQEFTTARAVAERLRSLDYQVHEGIGGTGVVAVLDNGSGPTVLLRADMDALPVREATGLEYASVVRANDAEGNEVPVMHACGHDLHVTALLGAAQLLADGRGHWHGTVVALFQPAEETADGARSMVDDGLAAIVPRVDVALAQHVFPLPAGTVSTHAGPFLASADSMRITVHGRGAHGSMPQSSVDPVVLAAMIVVRLQTIVSREVAPVDAAVVTVGSIASGSKSNVIPDSALLQLNIRTYSDQTRTAVLAAIQRIVTAECMASGSPKDPEFELFDRFPPTINDVATTTRVREAFTSFFGDRCWEVPQGTGSEDFGEIPSALGVPYTYWGIGGIDATIYQQAVDSGRVQQDIPVNHSPHFAPVIQPTLDTGTQTLVVAAMAWLAPTPT</sequence>
<proteinExistence type="predicted"/>
<dbReference type="InterPro" id="IPR017439">
    <property type="entry name" value="Amidohydrolase"/>
</dbReference>
<organism evidence="4 5">
    <name type="scientific">Mycolicibacterium holsaticum</name>
    <dbReference type="NCBI Taxonomy" id="152142"/>
    <lineage>
        <taxon>Bacteria</taxon>
        <taxon>Bacillati</taxon>
        <taxon>Actinomycetota</taxon>
        <taxon>Actinomycetes</taxon>
        <taxon>Mycobacteriales</taxon>
        <taxon>Mycobacteriaceae</taxon>
        <taxon>Mycolicibacterium</taxon>
    </lineage>
</organism>
<dbReference type="Proteomes" id="UP000094243">
    <property type="component" value="Unassembled WGS sequence"/>
</dbReference>
<dbReference type="InterPro" id="IPR036264">
    <property type="entry name" value="Bact_exopeptidase_dim_dom"/>
</dbReference>
<dbReference type="GO" id="GO:0050118">
    <property type="term" value="F:N-acetyldiaminopimelate deacetylase activity"/>
    <property type="evidence" value="ECO:0007669"/>
    <property type="project" value="UniProtKB-ARBA"/>
</dbReference>
<dbReference type="Gene3D" id="3.30.70.360">
    <property type="match status" value="1"/>
</dbReference>
<dbReference type="NCBIfam" id="TIGR01891">
    <property type="entry name" value="amidohydrolases"/>
    <property type="match status" value="1"/>
</dbReference>
<dbReference type="PANTHER" id="PTHR11014">
    <property type="entry name" value="PEPTIDASE M20 FAMILY MEMBER"/>
    <property type="match status" value="1"/>
</dbReference>
<dbReference type="SUPFAM" id="SSF55031">
    <property type="entry name" value="Bacterial exopeptidase dimerisation domain"/>
    <property type="match status" value="1"/>
</dbReference>
<dbReference type="GO" id="GO:0046872">
    <property type="term" value="F:metal ion binding"/>
    <property type="evidence" value="ECO:0007669"/>
    <property type="project" value="UniProtKB-KW"/>
</dbReference>
<dbReference type="SUPFAM" id="SSF53187">
    <property type="entry name" value="Zn-dependent exopeptidases"/>
    <property type="match status" value="1"/>
</dbReference>
<dbReference type="Pfam" id="PF01546">
    <property type="entry name" value="Peptidase_M20"/>
    <property type="match status" value="1"/>
</dbReference>
<keyword evidence="2" id="KW-0464">Manganese</keyword>
<evidence type="ECO:0000259" key="3">
    <source>
        <dbReference type="Pfam" id="PF07687"/>
    </source>
</evidence>
<feature type="binding site" evidence="2">
    <location>
        <position position="153"/>
    </location>
    <ligand>
        <name>Mn(2+)</name>
        <dbReference type="ChEBI" id="CHEBI:29035"/>
        <label>2</label>
    </ligand>
</feature>
<protein>
    <submittedName>
        <fullName evidence="4">Amidohydrolase</fullName>
    </submittedName>
</protein>
<keyword evidence="5" id="KW-1185">Reference proteome</keyword>
<feature type="binding site" evidence="2">
    <location>
        <position position="117"/>
    </location>
    <ligand>
        <name>Mn(2+)</name>
        <dbReference type="ChEBI" id="CHEBI:29035"/>
        <label>2</label>
    </ligand>
</feature>
<evidence type="ECO:0000313" key="5">
    <source>
        <dbReference type="Proteomes" id="UP000094243"/>
    </source>
</evidence>
<dbReference type="Pfam" id="PF07687">
    <property type="entry name" value="M20_dimer"/>
    <property type="match status" value="1"/>
</dbReference>
<dbReference type="AlphaFoldDB" id="A0A1E3RTY2"/>
<evidence type="ECO:0000256" key="2">
    <source>
        <dbReference type="PIRSR" id="PIRSR005962-1"/>
    </source>
</evidence>
<dbReference type="InterPro" id="IPR002933">
    <property type="entry name" value="Peptidase_M20"/>
</dbReference>
<keyword evidence="1 4" id="KW-0378">Hydrolase</keyword>
<name>A0A1E3RTY2_9MYCO</name>
<dbReference type="InterPro" id="IPR011650">
    <property type="entry name" value="Peptidase_M20_dimer"/>
</dbReference>
<evidence type="ECO:0000313" key="4">
    <source>
        <dbReference type="EMBL" id="ODQ93319.1"/>
    </source>
</evidence>
<dbReference type="GO" id="GO:0019877">
    <property type="term" value="P:diaminopimelate biosynthetic process"/>
    <property type="evidence" value="ECO:0007669"/>
    <property type="project" value="UniProtKB-ARBA"/>
</dbReference>
<gene>
    <name evidence="4" type="ORF">BHQ17_13655</name>
</gene>
<dbReference type="Gene3D" id="3.40.630.10">
    <property type="entry name" value="Zn peptidases"/>
    <property type="match status" value="1"/>
</dbReference>
<comment type="cofactor">
    <cofactor evidence="2">
        <name>Mn(2+)</name>
        <dbReference type="ChEBI" id="CHEBI:29035"/>
    </cofactor>
    <text evidence="2">The Mn(2+) ion enhances activity.</text>
</comment>
<dbReference type="PIRSF" id="PIRSF005962">
    <property type="entry name" value="Pept_M20D_amidohydro"/>
    <property type="match status" value="1"/>
</dbReference>
<dbReference type="EMBL" id="MIGZ01000071">
    <property type="protein sequence ID" value="ODQ93319.1"/>
    <property type="molecule type" value="Genomic_DNA"/>
</dbReference>
<dbReference type="PANTHER" id="PTHR11014:SF63">
    <property type="entry name" value="METALLOPEPTIDASE, PUTATIVE (AFU_ORTHOLOGUE AFUA_6G09600)-RELATED"/>
    <property type="match status" value="1"/>
</dbReference>
<comment type="caution">
    <text evidence="4">The sequence shown here is derived from an EMBL/GenBank/DDBJ whole genome shotgun (WGS) entry which is preliminary data.</text>
</comment>
<dbReference type="FunFam" id="3.30.70.360:FF:000001">
    <property type="entry name" value="N-acetyldiaminopimelate deacetylase"/>
    <property type="match status" value="1"/>
</dbReference>